<dbReference type="GO" id="GO:0016855">
    <property type="term" value="F:racemase and epimerase activity, acting on amino acids and derivatives"/>
    <property type="evidence" value="ECO:0007669"/>
    <property type="project" value="InterPro"/>
</dbReference>
<dbReference type="OrthoDB" id="9803739at2"/>
<proteinExistence type="predicted"/>
<reference evidence="1 2" key="1">
    <citation type="submission" date="2016-10" db="EMBL/GenBank/DDBJ databases">
        <authorList>
            <person name="de Groot N.N."/>
        </authorList>
    </citation>
    <scope>NUCLEOTIDE SEQUENCE [LARGE SCALE GENOMIC DNA]</scope>
    <source>
        <strain evidence="1 2">DSM 23842</strain>
    </source>
</reference>
<name>A0A1H4C7Z4_BIZPA</name>
<dbReference type="EMBL" id="FNQK01000018">
    <property type="protein sequence ID" value="SEA56459.1"/>
    <property type="molecule type" value="Genomic_DNA"/>
</dbReference>
<gene>
    <name evidence="1" type="ORF">SAMN04487990_11854</name>
</gene>
<protein>
    <submittedName>
        <fullName evidence="1">Aspartate racemase</fullName>
    </submittedName>
</protein>
<evidence type="ECO:0000313" key="1">
    <source>
        <dbReference type="EMBL" id="SEA56459.1"/>
    </source>
</evidence>
<organism evidence="1 2">
    <name type="scientific">Bizionia paragorgiae</name>
    <dbReference type="NCBI Taxonomy" id="283786"/>
    <lineage>
        <taxon>Bacteria</taxon>
        <taxon>Pseudomonadati</taxon>
        <taxon>Bacteroidota</taxon>
        <taxon>Flavobacteriia</taxon>
        <taxon>Flavobacteriales</taxon>
        <taxon>Flavobacteriaceae</taxon>
        <taxon>Bizionia</taxon>
    </lineage>
</organism>
<dbReference type="RefSeq" id="WP_092135888.1">
    <property type="nucleotide sequence ID" value="NZ_FNQK01000018.1"/>
</dbReference>
<keyword evidence="2" id="KW-1185">Reference proteome</keyword>
<dbReference type="STRING" id="283786.SAMN04487990_11854"/>
<dbReference type="Proteomes" id="UP000198846">
    <property type="component" value="Unassembled WGS sequence"/>
</dbReference>
<dbReference type="InterPro" id="IPR001920">
    <property type="entry name" value="Asp/Glu_race"/>
</dbReference>
<sequence>MDQTGSRLGVLGLGNRSTLYYINALNTAFNRQEKGYSTFPLIVYNTNFNTINSYLPNKFDDLIPILSEVLSQIELLPISKLLIPNITLHEAIDRLSLPVQLIHPLVLCRQILKEKQTTSVVVFGTHYTMTSPYISNYFSVEGIQVLSPLEKHRLFIERFRQKVYSKTETEADKISYYQLLKCYSAKSTVILACTELSVMQISNDLPQVIDLADLQIEEALRLHYSQ</sequence>
<evidence type="ECO:0000313" key="2">
    <source>
        <dbReference type="Proteomes" id="UP000198846"/>
    </source>
</evidence>
<dbReference type="Gene3D" id="3.40.50.1860">
    <property type="match status" value="2"/>
</dbReference>
<accession>A0A1H4C7Z4</accession>
<dbReference type="AlphaFoldDB" id="A0A1H4C7Z4"/>
<dbReference type="SUPFAM" id="SSF53681">
    <property type="entry name" value="Aspartate/glutamate racemase"/>
    <property type="match status" value="2"/>
</dbReference>